<reference evidence="9" key="2">
    <citation type="submission" date="2020-01" db="EMBL/GenBank/DDBJ databases">
        <authorList>
            <person name="Korhonen P.K.K."/>
            <person name="Guangxu M.G."/>
            <person name="Wang T.W."/>
            <person name="Stroehlein A.J.S."/>
            <person name="Young N.D."/>
            <person name="Ang C.-S.A."/>
            <person name="Fernando D.W.F."/>
            <person name="Lu H.L."/>
            <person name="Taylor S.T."/>
            <person name="Ehtesham M.E.M."/>
            <person name="Najaraj S.H.N."/>
            <person name="Harsha G.H.G."/>
            <person name="Madugundu A.M."/>
            <person name="Renuse S.R."/>
            <person name="Holt D.H."/>
            <person name="Pandey A.P."/>
            <person name="Papenfuss A.P."/>
            <person name="Gasser R.B.G."/>
            <person name="Fischer K.F."/>
        </authorList>
    </citation>
    <scope>NUCLEOTIDE SEQUENCE</scope>
    <source>
        <strain evidence="9">SSS_KF_BRIS2020</strain>
    </source>
</reference>
<evidence type="ECO:0000256" key="5">
    <source>
        <dbReference type="ARBA" id="ARBA00023277"/>
    </source>
</evidence>
<evidence type="ECO:0000259" key="7">
    <source>
        <dbReference type="Pfam" id="PF00723"/>
    </source>
</evidence>
<organism evidence="9">
    <name type="scientific">Sarcoptes scabiei</name>
    <name type="common">Itch mite</name>
    <name type="synonym">Acarus scabiei</name>
    <dbReference type="NCBI Taxonomy" id="52283"/>
    <lineage>
        <taxon>Eukaryota</taxon>
        <taxon>Metazoa</taxon>
        <taxon>Ecdysozoa</taxon>
        <taxon>Arthropoda</taxon>
        <taxon>Chelicerata</taxon>
        <taxon>Arachnida</taxon>
        <taxon>Acari</taxon>
        <taxon>Acariformes</taxon>
        <taxon>Sarcoptiformes</taxon>
        <taxon>Astigmata</taxon>
        <taxon>Psoroptidia</taxon>
        <taxon>Sarcoptoidea</taxon>
        <taxon>Sarcoptidae</taxon>
        <taxon>Sarcoptinae</taxon>
        <taxon>Sarcoptes</taxon>
    </lineage>
</organism>
<dbReference type="EMBL" id="WVUK01000066">
    <property type="protein sequence ID" value="KAF7488578.1"/>
    <property type="molecule type" value="Genomic_DNA"/>
</dbReference>
<keyword evidence="6" id="KW-0636">Prenylation</keyword>
<keyword evidence="6" id="KW-1003">Cell membrane</keyword>
<comment type="similarity">
    <text evidence="2 6">Belongs to the phosphorylase b kinase regulatory chain family.</text>
</comment>
<dbReference type="GO" id="GO:0005516">
    <property type="term" value="F:calmodulin binding"/>
    <property type="evidence" value="ECO:0007669"/>
    <property type="project" value="UniProtKB-KW"/>
</dbReference>
<sequence>MPINETIPKSESRELNLGSTSYSSYSQCLQGLDQFYGQAKRQILRYQSPTTGLFPAMSDDTVTASIRDSIYCAISIWSLYQAFIRRIDDSFGKACELGQSVVKCMRGILFSWMRHSNDKLEEFKANQSPKHALPSKVNLITSLQLENDPEIRHLQLDIVALYLLSLVQMIHSGLQIIYTMDEVHFVQNLVYYVERTYRTPDFGMWEQGSLLDSDTPEVHASSIGMAKSALESINGCNLFGEKGASWSVIHVDIDAHSRNRSTFETLLPRESFSKSTDAGLLLTISWPCFATHDPNLYGSTKTRIIDLLKTPYGFKRFLKDSYGISPQCQMELRENPLNCENIESSWPIFICFMIIDAIFKNDENQLNEYTTMLNEILKIDSNHNDYIIPKYYYVPPENYDSERLNPNSSPRLANIECDTSSALHLMGQSVLLITQLLLGKYLEITELDPIRRYCCSYERNRKAGRFSVFQGKHYGTTAEIVVQVVLISESTQLKAMMATYGIQTQTPVEVEPVKIWSSSQLVKIYEYLGINKKLGLKGRPSRPIGSLGTSKLYRILGRTVLCYPLIFENSDFYLSNDMELLIDDIKNELNFVGKYWRMNGRPTVCIILREENLRDVKFKEMLDLLVQFKRGYLSSTGLKIKIGRLQNLISSASFEHLDFTAQFSEELEKLPELEPFKQAEHVENFGFELFENRNKVQHLNEPSDFNASHHENRSTWDIIEDLKNCHTMLGQSHFLGILMKREGLDYMLPNGTSIKQNIENILKNAGRLRYWKVLRYCTSLLKKLVDSISPSITSILVNHKQITIGTELKEIIINYPMTPSEIRNLIYSSNENVYDCVLQQEIIIYVGHLIATSRSFFDGIFKIRIGAGLIQAMKFYLTFTNESDDSNQTDLASLSPTRLRRILYKVLTDENLSPLYKRQIDGSLGRFPKNFSTKVREILQRTKVGISVGSYRLFSSSLITKMSSQDLNFIIEVENFILCIPSPEYRQILVELLMVVHVILKRNPELCFKTNQTVDLDKLVEKSLRHYRPDRDPHETILQFYLEDKKAISVFFARAVFDALLQQTQQECLVN</sequence>
<dbReference type="InterPro" id="IPR045583">
    <property type="entry name" value="KPBA/B_C"/>
</dbReference>
<comment type="subcellular location">
    <subcellularLocation>
        <location evidence="6">Cell membrane</location>
        <topology evidence="6">Lipid-anchor</topology>
        <orientation evidence="6">Cytoplasmic side</orientation>
    </subcellularLocation>
</comment>
<keyword evidence="6" id="KW-0472">Membrane</keyword>
<comment type="function">
    <text evidence="6">Phosphorylase b kinase catalyzes the phosphorylation of serine in certain substrates, including troponin I.</text>
</comment>
<protein>
    <recommendedName>
        <fullName evidence="6">Phosphorylase b kinase regulatory subunit</fullName>
    </recommendedName>
</protein>
<feature type="domain" description="Phosphorylase b kinase regulatory subunit alpha/beta C-terminal" evidence="8">
    <location>
        <begin position="916"/>
        <end position="1035"/>
    </location>
</feature>
<dbReference type="PANTHER" id="PTHR10749">
    <property type="entry name" value="PHOSPHORYLASE B KINASE REGULATORY SUBUNIT"/>
    <property type="match status" value="1"/>
</dbReference>
<evidence type="ECO:0000313" key="9">
    <source>
        <dbReference type="EMBL" id="KAF7488578.1"/>
    </source>
</evidence>
<evidence type="ECO:0000256" key="1">
    <source>
        <dbReference type="ARBA" id="ARBA00005131"/>
    </source>
</evidence>
<dbReference type="InterPro" id="IPR008928">
    <property type="entry name" value="6-hairpin_glycosidase_sf"/>
</dbReference>
<keyword evidence="5 6" id="KW-0119">Carbohydrate metabolism</keyword>
<dbReference type="Pfam" id="PF19292">
    <property type="entry name" value="KPBB_C"/>
    <property type="match status" value="1"/>
</dbReference>
<dbReference type="EnsemblMetazoa" id="SSS_3099s_mrna">
    <property type="protein sequence ID" value="KAF7488578.1"/>
    <property type="gene ID" value="SSS_3099"/>
</dbReference>
<dbReference type="PANTHER" id="PTHR10749:SF8">
    <property type="entry name" value="PHOSPHORYLASE B KINASE REGULATORY SUBUNIT BETA"/>
    <property type="match status" value="1"/>
</dbReference>
<dbReference type="GO" id="GO:0005977">
    <property type="term" value="P:glycogen metabolic process"/>
    <property type="evidence" value="ECO:0007669"/>
    <property type="project" value="UniProtKB-UniPathway"/>
</dbReference>
<dbReference type="UniPathway" id="UPA00163"/>
<keyword evidence="11" id="KW-1185">Reference proteome</keyword>
<name>A0A834VCJ4_SARSC</name>
<comment type="pathway">
    <text evidence="1 6">Glycan biosynthesis; glycogen metabolism.</text>
</comment>
<proteinExistence type="inferred from homology"/>
<evidence type="ECO:0000256" key="3">
    <source>
        <dbReference type="ARBA" id="ARBA00022600"/>
    </source>
</evidence>
<dbReference type="SUPFAM" id="SSF48208">
    <property type="entry name" value="Six-hairpin glycosidases"/>
    <property type="match status" value="1"/>
</dbReference>
<dbReference type="InterPro" id="IPR008734">
    <property type="entry name" value="PHK_A/B_su"/>
</dbReference>
<evidence type="ECO:0000313" key="10">
    <source>
        <dbReference type="EnsemblMetazoa" id="KAF7488578.1"/>
    </source>
</evidence>
<dbReference type="InterPro" id="IPR011613">
    <property type="entry name" value="GH15-like"/>
</dbReference>
<keyword evidence="4 6" id="KW-0112">Calmodulin-binding</keyword>
<reference evidence="10" key="3">
    <citation type="submission" date="2022-06" db="UniProtKB">
        <authorList>
            <consortium name="EnsemblMetazoa"/>
        </authorList>
    </citation>
    <scope>IDENTIFICATION</scope>
</reference>
<evidence type="ECO:0000256" key="2">
    <source>
        <dbReference type="ARBA" id="ARBA00007128"/>
    </source>
</evidence>
<gene>
    <name evidence="9" type="ORF">SSS_3099</name>
</gene>
<evidence type="ECO:0000313" key="11">
    <source>
        <dbReference type="Proteomes" id="UP000070412"/>
    </source>
</evidence>
<dbReference type="GO" id="GO:0005964">
    <property type="term" value="C:phosphorylase kinase complex"/>
    <property type="evidence" value="ECO:0007669"/>
    <property type="project" value="TreeGrafter"/>
</dbReference>
<dbReference type="AlphaFoldDB" id="A0A834VCJ4"/>
<dbReference type="Pfam" id="PF00723">
    <property type="entry name" value="Glyco_hydro_15"/>
    <property type="match status" value="1"/>
</dbReference>
<keyword evidence="6" id="KW-0449">Lipoprotein</keyword>
<dbReference type="GO" id="GO:0005886">
    <property type="term" value="C:plasma membrane"/>
    <property type="evidence" value="ECO:0007669"/>
    <property type="project" value="UniProtKB-SubCell"/>
</dbReference>
<reference evidence="11" key="1">
    <citation type="journal article" date="2020" name="PLoS Negl. Trop. Dis.">
        <title>High-quality nuclear genome for Sarcoptes scabiei-A critical resource for a neglected parasite.</title>
        <authorList>
            <person name="Korhonen P.K."/>
            <person name="Gasser R.B."/>
            <person name="Ma G."/>
            <person name="Wang T."/>
            <person name="Stroehlein A.J."/>
            <person name="Young N.D."/>
            <person name="Ang C.S."/>
            <person name="Fernando D.D."/>
            <person name="Lu H.C."/>
            <person name="Taylor S."/>
            <person name="Reynolds S.L."/>
            <person name="Mofiz E."/>
            <person name="Najaraj S.H."/>
            <person name="Gowda H."/>
            <person name="Madugundu A."/>
            <person name="Renuse S."/>
            <person name="Holt D."/>
            <person name="Pandey A."/>
            <person name="Papenfuss A.T."/>
            <person name="Fischer K."/>
        </authorList>
    </citation>
    <scope>NUCLEOTIDE SEQUENCE [LARGE SCALE GENOMIC DNA]</scope>
</reference>
<evidence type="ECO:0000259" key="8">
    <source>
        <dbReference type="Pfam" id="PF19292"/>
    </source>
</evidence>
<feature type="domain" description="GH15-like" evidence="7">
    <location>
        <begin position="33"/>
        <end position="866"/>
    </location>
</feature>
<dbReference type="OrthoDB" id="5971574at2759"/>
<evidence type="ECO:0000256" key="6">
    <source>
        <dbReference type="RuleBase" id="RU364123"/>
    </source>
</evidence>
<accession>A0A834VCJ4</accession>
<keyword evidence="3 6" id="KW-0321">Glycogen metabolism</keyword>
<evidence type="ECO:0000256" key="4">
    <source>
        <dbReference type="ARBA" id="ARBA00022860"/>
    </source>
</evidence>
<dbReference type="Proteomes" id="UP000070412">
    <property type="component" value="Unassembled WGS sequence"/>
</dbReference>